<dbReference type="PANTHER" id="PTHR11413">
    <property type="entry name" value="CYSTATIN FAMILY MEMBER"/>
    <property type="match status" value="1"/>
</dbReference>
<dbReference type="PROSITE" id="PS00287">
    <property type="entry name" value="CYSTATIN"/>
    <property type="match status" value="1"/>
</dbReference>
<dbReference type="InterPro" id="IPR018073">
    <property type="entry name" value="Prot_inh_cystat_CS"/>
</dbReference>
<gene>
    <name evidence="2" type="ORF">Lalb_Chr04g0249351</name>
</gene>
<sequence>MSEVVGGVTVVEGSKNSLEIQDLARFAVEEHNKNENGVLEFVKVISAKEQLVSGSLYYITLEAKDSERNKVYETKIWDKPWLKLKEVQEFKFLGDAPSASTT</sequence>
<dbReference type="GO" id="GO:0004869">
    <property type="term" value="F:cysteine-type endopeptidase inhibitor activity"/>
    <property type="evidence" value="ECO:0007669"/>
    <property type="project" value="UniProtKB-KW"/>
</dbReference>
<keyword evidence="3" id="KW-1185">Reference proteome</keyword>
<dbReference type="SUPFAM" id="SSF54403">
    <property type="entry name" value="Cystatin/monellin"/>
    <property type="match status" value="1"/>
</dbReference>
<proteinExistence type="inferred from homology"/>
<evidence type="ECO:0000313" key="2">
    <source>
        <dbReference type="EMBL" id="KAE9614879.1"/>
    </source>
</evidence>
<dbReference type="InterPro" id="IPR046350">
    <property type="entry name" value="Cystatin_sf"/>
</dbReference>
<dbReference type="InterPro" id="IPR027214">
    <property type="entry name" value="Cystatin"/>
</dbReference>
<organism evidence="2 3">
    <name type="scientific">Lupinus albus</name>
    <name type="common">White lupine</name>
    <name type="synonym">Lupinus termis</name>
    <dbReference type="NCBI Taxonomy" id="3870"/>
    <lineage>
        <taxon>Eukaryota</taxon>
        <taxon>Viridiplantae</taxon>
        <taxon>Streptophyta</taxon>
        <taxon>Embryophyta</taxon>
        <taxon>Tracheophyta</taxon>
        <taxon>Spermatophyta</taxon>
        <taxon>Magnoliopsida</taxon>
        <taxon>eudicotyledons</taxon>
        <taxon>Gunneridae</taxon>
        <taxon>Pentapetalae</taxon>
        <taxon>rosids</taxon>
        <taxon>fabids</taxon>
        <taxon>Fabales</taxon>
        <taxon>Fabaceae</taxon>
        <taxon>Papilionoideae</taxon>
        <taxon>50 kb inversion clade</taxon>
        <taxon>genistoids sensu lato</taxon>
        <taxon>core genistoids</taxon>
        <taxon>Genisteae</taxon>
        <taxon>Lupinus</taxon>
    </lineage>
</organism>
<dbReference type="OrthoDB" id="1908104at2759"/>
<dbReference type="SMART" id="SM00043">
    <property type="entry name" value="CY"/>
    <property type="match status" value="1"/>
</dbReference>
<dbReference type="EMBL" id="WOCE01000004">
    <property type="protein sequence ID" value="KAE9614879.1"/>
    <property type="molecule type" value="Genomic_DNA"/>
</dbReference>
<dbReference type="PANTHER" id="PTHR11413:SF116">
    <property type="entry name" value="MULTICYSTATIN"/>
    <property type="match status" value="1"/>
</dbReference>
<reference evidence="3" key="1">
    <citation type="journal article" date="2020" name="Nat. Commun.">
        <title>Genome sequence of the cluster root forming white lupin.</title>
        <authorList>
            <person name="Hufnagel B."/>
            <person name="Marques A."/>
            <person name="Soriano A."/>
            <person name="Marques L."/>
            <person name="Divol F."/>
            <person name="Doumas P."/>
            <person name="Sallet E."/>
            <person name="Mancinotti D."/>
            <person name="Carrere S."/>
            <person name="Marande W."/>
            <person name="Arribat S."/>
            <person name="Keller J."/>
            <person name="Huneau C."/>
            <person name="Blein T."/>
            <person name="Aime D."/>
            <person name="Laguerre M."/>
            <person name="Taylor J."/>
            <person name="Schubert V."/>
            <person name="Nelson M."/>
            <person name="Geu-Flores F."/>
            <person name="Crespi M."/>
            <person name="Gallardo-Guerrero K."/>
            <person name="Delaux P.-M."/>
            <person name="Salse J."/>
            <person name="Berges H."/>
            <person name="Guyot R."/>
            <person name="Gouzy J."/>
            <person name="Peret B."/>
        </authorList>
    </citation>
    <scope>NUCLEOTIDE SEQUENCE [LARGE SCALE GENOMIC DNA]</scope>
    <source>
        <strain evidence="3">cv. Amiga</strain>
    </source>
</reference>
<dbReference type="CDD" id="cd00042">
    <property type="entry name" value="CY"/>
    <property type="match status" value="1"/>
</dbReference>
<keyword evidence="1" id="KW-0646">Protease inhibitor</keyword>
<dbReference type="Gene3D" id="3.10.450.10">
    <property type="match status" value="1"/>
</dbReference>
<dbReference type="AlphaFoldDB" id="A0A6A4QMQ0"/>
<keyword evidence="1" id="KW-0789">Thiol protease inhibitor</keyword>
<evidence type="ECO:0000256" key="1">
    <source>
        <dbReference type="RuleBase" id="RU362130"/>
    </source>
</evidence>
<dbReference type="Pfam" id="PF16845">
    <property type="entry name" value="SQAPI"/>
    <property type="match status" value="1"/>
</dbReference>
<accession>A0A6A4QMQ0</accession>
<comment type="caution">
    <text evidence="2">The sequence shown here is derived from an EMBL/GenBank/DDBJ whole genome shotgun (WGS) entry which is preliminary data.</text>
</comment>
<dbReference type="Proteomes" id="UP000447434">
    <property type="component" value="Chromosome 4"/>
</dbReference>
<name>A0A6A4QMQ0_LUPAL</name>
<comment type="similarity">
    <text evidence="1">Belongs to the cystatin family. Phytocystatin subfamily.</text>
</comment>
<protein>
    <recommendedName>
        <fullName evidence="1">Cysteine proteinase inhibitor</fullName>
    </recommendedName>
</protein>
<evidence type="ECO:0000313" key="3">
    <source>
        <dbReference type="Proteomes" id="UP000447434"/>
    </source>
</evidence>
<dbReference type="InterPro" id="IPR000010">
    <property type="entry name" value="Cystatin_dom"/>
</dbReference>